<evidence type="ECO:0000256" key="1">
    <source>
        <dbReference type="SAM" id="MobiDB-lite"/>
    </source>
</evidence>
<dbReference type="Proteomes" id="UP001596119">
    <property type="component" value="Unassembled WGS sequence"/>
</dbReference>
<sequence length="93" mass="10364">MPIHLCERCYAPIDTARERYTTLAHIDGVLPDGTVRWVHTALHADACGWPARERSAAEPPDTGEWDPARRGHSPAAAEHAARRTARKDVRTSR</sequence>
<feature type="region of interest" description="Disordered" evidence="1">
    <location>
        <begin position="50"/>
        <end position="93"/>
    </location>
</feature>
<keyword evidence="3" id="KW-1185">Reference proteome</keyword>
<reference evidence="3" key="1">
    <citation type="journal article" date="2019" name="Int. J. Syst. Evol. Microbiol.">
        <title>The Global Catalogue of Microorganisms (GCM) 10K type strain sequencing project: providing services to taxonomists for standard genome sequencing and annotation.</title>
        <authorList>
            <consortium name="The Broad Institute Genomics Platform"/>
            <consortium name="The Broad Institute Genome Sequencing Center for Infectious Disease"/>
            <person name="Wu L."/>
            <person name="Ma J."/>
        </authorList>
    </citation>
    <scope>NUCLEOTIDE SEQUENCE [LARGE SCALE GENOMIC DNA]</scope>
    <source>
        <strain evidence="3">CGMCC 4.7397</strain>
    </source>
</reference>
<evidence type="ECO:0000313" key="2">
    <source>
        <dbReference type="EMBL" id="MFC5950009.1"/>
    </source>
</evidence>
<accession>A0ABW1ICC6</accession>
<comment type="caution">
    <text evidence="2">The sequence shown here is derived from an EMBL/GenBank/DDBJ whole genome shotgun (WGS) entry which is preliminary data.</text>
</comment>
<evidence type="ECO:0008006" key="4">
    <source>
        <dbReference type="Google" id="ProtNLM"/>
    </source>
</evidence>
<evidence type="ECO:0000313" key="3">
    <source>
        <dbReference type="Proteomes" id="UP001596119"/>
    </source>
</evidence>
<dbReference type="EMBL" id="JBHSQK010000041">
    <property type="protein sequence ID" value="MFC5950009.1"/>
    <property type="molecule type" value="Genomic_DNA"/>
</dbReference>
<organism evidence="2 3">
    <name type="scientific">Pseudonocardia lutea</name>
    <dbReference type="NCBI Taxonomy" id="2172015"/>
    <lineage>
        <taxon>Bacteria</taxon>
        <taxon>Bacillati</taxon>
        <taxon>Actinomycetota</taxon>
        <taxon>Actinomycetes</taxon>
        <taxon>Pseudonocardiales</taxon>
        <taxon>Pseudonocardiaceae</taxon>
        <taxon>Pseudonocardia</taxon>
    </lineage>
</organism>
<name>A0ABW1ICC6_9PSEU</name>
<dbReference type="RefSeq" id="WP_379567144.1">
    <property type="nucleotide sequence ID" value="NZ_JBHSQK010000041.1"/>
</dbReference>
<proteinExistence type="predicted"/>
<gene>
    <name evidence="2" type="ORF">ACFQH9_17185</name>
</gene>
<protein>
    <recommendedName>
        <fullName evidence="4">HNH endonuclease</fullName>
    </recommendedName>
</protein>